<dbReference type="HOGENOM" id="CLU_3371826_0_0_9"/>
<reference evidence="1 2" key="1">
    <citation type="journal article" date="2008" name="Chem. Biol. Interact.">
        <title>Extending the Bacillus cereus group genomics to putative food-borne pathogens of different toxicity.</title>
        <authorList>
            <person name="Lapidus A."/>
            <person name="Goltsman E."/>
            <person name="Auger S."/>
            <person name="Galleron N."/>
            <person name="Segurens B."/>
            <person name="Dossat C."/>
            <person name="Land M.L."/>
            <person name="Broussolle V."/>
            <person name="Brillard J."/>
            <person name="Guinebretiere M.H."/>
            <person name="Sanchis V."/>
            <person name="Nguen-The C."/>
            <person name="Lereclus D."/>
            <person name="Richardson P."/>
            <person name="Wincker P."/>
            <person name="Weissenbach J."/>
            <person name="Ehrlich S.D."/>
            <person name="Sorokin A."/>
        </authorList>
    </citation>
    <scope>NUCLEOTIDE SEQUENCE [LARGE SCALE GENOMIC DNA]</scope>
    <source>
        <strain evidence="1 2">KBAB4</strain>
    </source>
</reference>
<sequence length="34" mass="3977">MCDRYGKGKFVQMEALSHTHQLKKLIVPQNEKMS</sequence>
<proteinExistence type="predicted"/>
<name>A9VHF3_BACMK</name>
<dbReference type="EMBL" id="CP000903">
    <property type="protein sequence ID" value="ABY42148.1"/>
    <property type="molecule type" value="Genomic_DNA"/>
</dbReference>
<accession>A9VHF3</accession>
<evidence type="ECO:0000313" key="2">
    <source>
        <dbReference type="Proteomes" id="UP000002154"/>
    </source>
</evidence>
<dbReference type="Proteomes" id="UP000002154">
    <property type="component" value="Chromosome"/>
</dbReference>
<gene>
    <name evidence="1" type="ordered locus">BcerKBAB4_0895</name>
</gene>
<organism evidence="1 2">
    <name type="scientific">Bacillus mycoides (strain KBAB4)</name>
    <name type="common">Bacillus weihenstephanensis</name>
    <dbReference type="NCBI Taxonomy" id="315730"/>
    <lineage>
        <taxon>Bacteria</taxon>
        <taxon>Bacillati</taxon>
        <taxon>Bacillota</taxon>
        <taxon>Bacilli</taxon>
        <taxon>Bacillales</taxon>
        <taxon>Bacillaceae</taxon>
        <taxon>Bacillus</taxon>
        <taxon>Bacillus cereus group</taxon>
    </lineage>
</organism>
<dbReference type="KEGG" id="bwe:BcerKBAB4_0895"/>
<protein>
    <submittedName>
        <fullName evidence="1">Uncharacterized protein</fullName>
    </submittedName>
</protein>
<evidence type="ECO:0000313" key="1">
    <source>
        <dbReference type="EMBL" id="ABY42148.1"/>
    </source>
</evidence>
<dbReference type="AlphaFoldDB" id="A9VHF3"/>